<feature type="domain" description="ABC transmembrane type-1" evidence="8">
    <location>
        <begin position="95"/>
        <end position="310"/>
    </location>
</feature>
<proteinExistence type="inferred from homology"/>
<feature type="transmembrane region" description="Helical" evidence="7">
    <location>
        <begin position="291"/>
        <end position="313"/>
    </location>
</feature>
<dbReference type="CDD" id="cd06261">
    <property type="entry name" value="TM_PBP2"/>
    <property type="match status" value="1"/>
</dbReference>
<evidence type="ECO:0000256" key="7">
    <source>
        <dbReference type="RuleBase" id="RU363032"/>
    </source>
</evidence>
<feature type="transmembrane region" description="Helical" evidence="7">
    <location>
        <begin position="232"/>
        <end position="257"/>
    </location>
</feature>
<protein>
    <submittedName>
        <fullName evidence="9">Aldouronate transport system permease protein</fullName>
    </submittedName>
</protein>
<gene>
    <name evidence="9" type="ORF">J2Z66_003322</name>
</gene>
<dbReference type="InterPro" id="IPR035906">
    <property type="entry name" value="MetI-like_sf"/>
</dbReference>
<dbReference type="InterPro" id="IPR050809">
    <property type="entry name" value="UgpAE/MalFG_permease"/>
</dbReference>
<organism evidence="9 10">
    <name type="scientific">Paenibacillus eucommiae</name>
    <dbReference type="NCBI Taxonomy" id="1355755"/>
    <lineage>
        <taxon>Bacteria</taxon>
        <taxon>Bacillati</taxon>
        <taxon>Bacillota</taxon>
        <taxon>Bacilli</taxon>
        <taxon>Bacillales</taxon>
        <taxon>Paenibacillaceae</taxon>
        <taxon>Paenibacillus</taxon>
    </lineage>
</organism>
<feature type="transmembrane region" description="Helical" evidence="7">
    <location>
        <begin position="99"/>
        <end position="120"/>
    </location>
</feature>
<sequence>MHFFSGKESSMQHFTSSGIVLRRRRTAKEMWKYRHYYILLLPALLFFVFFHYVPMAGVILAFKDFSYAKGIFGSEWVGLEHFRRLFGSASFYEVLGNTLIISFYRIAFVFVSPIIFALLLNELRNVRFKRFVQTISYLPHFISWVVLGGIIMELLSPTRGVVNYFIKLLGFEPIYFLSSNDHFRGVLIVSDIWQSVGWGSIIYLAAIAGINPDQYESASIDGATRWQMAFRITLPSILPTVVILFIFQLGGIMHAGFDQIFNLYNPSVYKVADIIDTYVYRIGLVNLDYDYTTAVGLFKNVVGFILVILANVVTGRIREGEYRLW</sequence>
<dbReference type="EMBL" id="JAGGLB010000010">
    <property type="protein sequence ID" value="MBP1991715.1"/>
    <property type="molecule type" value="Genomic_DNA"/>
</dbReference>
<keyword evidence="6 7" id="KW-0472">Membrane</keyword>
<dbReference type="Proteomes" id="UP001519287">
    <property type="component" value="Unassembled WGS sequence"/>
</dbReference>
<evidence type="ECO:0000256" key="1">
    <source>
        <dbReference type="ARBA" id="ARBA00004651"/>
    </source>
</evidence>
<comment type="caution">
    <text evidence="9">The sequence shown here is derived from an EMBL/GenBank/DDBJ whole genome shotgun (WGS) entry which is preliminary data.</text>
</comment>
<keyword evidence="4 7" id="KW-0812">Transmembrane</keyword>
<comment type="subcellular location">
    <subcellularLocation>
        <location evidence="1 7">Cell membrane</location>
        <topology evidence="1 7">Multi-pass membrane protein</topology>
    </subcellularLocation>
</comment>
<feature type="transmembrane region" description="Helical" evidence="7">
    <location>
        <begin position="186"/>
        <end position="211"/>
    </location>
</feature>
<feature type="transmembrane region" description="Helical" evidence="7">
    <location>
        <begin position="141"/>
        <end position="166"/>
    </location>
</feature>
<evidence type="ECO:0000259" key="8">
    <source>
        <dbReference type="PROSITE" id="PS50928"/>
    </source>
</evidence>
<dbReference type="Gene3D" id="1.10.3720.10">
    <property type="entry name" value="MetI-like"/>
    <property type="match status" value="1"/>
</dbReference>
<evidence type="ECO:0000256" key="5">
    <source>
        <dbReference type="ARBA" id="ARBA00022989"/>
    </source>
</evidence>
<name>A0ABS4IVU9_9BACL</name>
<reference evidence="9 10" key="1">
    <citation type="submission" date="2021-03" db="EMBL/GenBank/DDBJ databases">
        <title>Genomic Encyclopedia of Type Strains, Phase IV (KMG-IV): sequencing the most valuable type-strain genomes for metagenomic binning, comparative biology and taxonomic classification.</title>
        <authorList>
            <person name="Goeker M."/>
        </authorList>
    </citation>
    <scope>NUCLEOTIDE SEQUENCE [LARGE SCALE GENOMIC DNA]</scope>
    <source>
        <strain evidence="9 10">DSM 26048</strain>
    </source>
</reference>
<dbReference type="Pfam" id="PF00528">
    <property type="entry name" value="BPD_transp_1"/>
    <property type="match status" value="1"/>
</dbReference>
<dbReference type="PANTHER" id="PTHR43227:SF11">
    <property type="entry name" value="BLL4140 PROTEIN"/>
    <property type="match status" value="1"/>
</dbReference>
<dbReference type="SUPFAM" id="SSF161098">
    <property type="entry name" value="MetI-like"/>
    <property type="match status" value="1"/>
</dbReference>
<evidence type="ECO:0000256" key="4">
    <source>
        <dbReference type="ARBA" id="ARBA00022692"/>
    </source>
</evidence>
<keyword evidence="3" id="KW-1003">Cell membrane</keyword>
<keyword evidence="2 7" id="KW-0813">Transport</keyword>
<comment type="similarity">
    <text evidence="7">Belongs to the binding-protein-dependent transport system permease family.</text>
</comment>
<dbReference type="PANTHER" id="PTHR43227">
    <property type="entry name" value="BLL4140 PROTEIN"/>
    <property type="match status" value="1"/>
</dbReference>
<keyword evidence="5 7" id="KW-1133">Transmembrane helix</keyword>
<evidence type="ECO:0000313" key="10">
    <source>
        <dbReference type="Proteomes" id="UP001519287"/>
    </source>
</evidence>
<dbReference type="PROSITE" id="PS50928">
    <property type="entry name" value="ABC_TM1"/>
    <property type="match status" value="1"/>
</dbReference>
<evidence type="ECO:0000256" key="3">
    <source>
        <dbReference type="ARBA" id="ARBA00022475"/>
    </source>
</evidence>
<dbReference type="InterPro" id="IPR000515">
    <property type="entry name" value="MetI-like"/>
</dbReference>
<feature type="transmembrane region" description="Helical" evidence="7">
    <location>
        <begin position="36"/>
        <end position="62"/>
    </location>
</feature>
<evidence type="ECO:0000256" key="6">
    <source>
        <dbReference type="ARBA" id="ARBA00023136"/>
    </source>
</evidence>
<accession>A0ABS4IVU9</accession>
<evidence type="ECO:0000313" key="9">
    <source>
        <dbReference type="EMBL" id="MBP1991715.1"/>
    </source>
</evidence>
<keyword evidence="10" id="KW-1185">Reference proteome</keyword>
<evidence type="ECO:0000256" key="2">
    <source>
        <dbReference type="ARBA" id="ARBA00022448"/>
    </source>
</evidence>